<dbReference type="PANTHER" id="PTHR30595">
    <property type="entry name" value="GLPR-RELATED TRANSCRIPTIONAL REPRESSOR"/>
    <property type="match status" value="1"/>
</dbReference>
<dbReference type="eggNOG" id="COG1846">
    <property type="taxonomic scope" value="Bacteria"/>
</dbReference>
<dbReference type="KEGG" id="cter:A606_11240"/>
<dbReference type="STRING" id="1200352.A606_11240"/>
<dbReference type="SUPFAM" id="SSF46785">
    <property type="entry name" value="Winged helix' DNA-binding domain"/>
    <property type="match status" value="1"/>
</dbReference>
<dbReference type="Proteomes" id="UP000014809">
    <property type="component" value="Chromosome"/>
</dbReference>
<dbReference type="EMBL" id="CP003696">
    <property type="protein sequence ID" value="AGP31887.1"/>
    <property type="molecule type" value="Genomic_DNA"/>
</dbReference>
<dbReference type="HOGENOM" id="CLU_024970_6_0_11"/>
<dbReference type="PANTHER" id="PTHR30595:SF6">
    <property type="entry name" value="SCHLAFEN ALBA-2 DOMAIN-CONTAINING PROTEIN"/>
    <property type="match status" value="1"/>
</dbReference>
<evidence type="ECO:0000313" key="3">
    <source>
        <dbReference type="Proteomes" id="UP000014809"/>
    </source>
</evidence>
<dbReference type="PATRIC" id="fig|1200352.3.peg.2303"/>
<dbReference type="InterPro" id="IPR038461">
    <property type="entry name" value="Schlafen_AlbA_2_dom_sf"/>
</dbReference>
<dbReference type="RefSeq" id="WP_020442236.1">
    <property type="nucleotide sequence ID" value="NC_021663.1"/>
</dbReference>
<dbReference type="InterPro" id="IPR038475">
    <property type="entry name" value="RecG_C_sf"/>
</dbReference>
<dbReference type="AlphaFoldDB" id="S4XFH7"/>
<dbReference type="Pfam" id="PF04326">
    <property type="entry name" value="SLFN_AlbA_2"/>
    <property type="match status" value="1"/>
</dbReference>
<dbReference type="Gene3D" id="3.30.950.30">
    <property type="entry name" value="Schlafen, AAA domain"/>
    <property type="match status" value="1"/>
</dbReference>
<dbReference type="Gene3D" id="3.30.565.60">
    <property type="match status" value="1"/>
</dbReference>
<dbReference type="Pfam" id="PF13749">
    <property type="entry name" value="HATPase_c_4"/>
    <property type="match status" value="1"/>
</dbReference>
<name>S4XFH7_9CORY</name>
<organism evidence="2 3">
    <name type="scientific">Corynebacterium terpenotabidum Y-11</name>
    <dbReference type="NCBI Taxonomy" id="1200352"/>
    <lineage>
        <taxon>Bacteria</taxon>
        <taxon>Bacillati</taxon>
        <taxon>Actinomycetota</taxon>
        <taxon>Actinomycetes</taxon>
        <taxon>Mycobacteriales</taxon>
        <taxon>Corynebacteriaceae</taxon>
        <taxon>Corynebacterium</taxon>
    </lineage>
</organism>
<dbReference type="eggNOG" id="COG2865">
    <property type="taxonomic scope" value="Bacteria"/>
</dbReference>
<dbReference type="InterPro" id="IPR036390">
    <property type="entry name" value="WH_DNA-bd_sf"/>
</dbReference>
<proteinExistence type="predicted"/>
<gene>
    <name evidence="2" type="ORF">A606_11240</name>
</gene>
<evidence type="ECO:0000259" key="1">
    <source>
        <dbReference type="Pfam" id="PF04326"/>
    </source>
</evidence>
<feature type="domain" description="Schlafen AlbA-2" evidence="1">
    <location>
        <begin position="27"/>
        <end position="160"/>
    </location>
</feature>
<protein>
    <submittedName>
        <fullName evidence="2">Transcriptional regulator</fullName>
    </submittedName>
</protein>
<dbReference type="InterPro" id="IPR007421">
    <property type="entry name" value="Schlafen_AlbA_2_dom"/>
</dbReference>
<keyword evidence="3" id="KW-1185">Reference proteome</keyword>
<reference evidence="2 3" key="1">
    <citation type="submission" date="2012-06" db="EMBL/GenBank/DDBJ databases">
        <title>Complete genome sequence of Corynebacterium terpenotabidum Y-11 (=DSM 44721).</title>
        <authorList>
            <person name="Ruckert C."/>
            <person name="Albersmeier A."/>
            <person name="Al-Dilaimi A."/>
            <person name="Szczepanowski R."/>
            <person name="Kalinowski J."/>
        </authorList>
    </citation>
    <scope>NUCLEOTIDE SEQUENCE [LARGE SCALE GENOMIC DNA]</scope>
    <source>
        <strain evidence="2 3">Y-11</strain>
    </source>
</reference>
<evidence type="ECO:0000313" key="2">
    <source>
        <dbReference type="EMBL" id="AGP31887.1"/>
    </source>
</evidence>
<sequence>MTTPPTTPTPSTFEEHLARLRTQGRDDEQVEVKELVLSPGEKSRKSSDVVSLWESVSAFANTHGGLLFLGLREKSGFTPAPGFDATAVIDLIHQGLNPTDRTGLKVTPVPEYSITTQQVDDAPVVVLTVHALSVNGPCHLPQKGIANGSFKRVGDADRKLTTFEVYELQHRFDQLTTDAEPVPGTSVDDLDQELLADVRGHLKASGSRAVATADDRWLRYLNITTDSGELTLAGLLALGTYPQQYFPRLFIDVAVHPGLTKGTTADARFLDRRLCDGNLQAMMQDSLLAIRQNLRVRRIITGARGIDVLEIPEDVLREALANAVMHRDYSPMALGSEINVDVFPDRVEITSPGGFPGAKSADPTSLIDGIPAARNRLLTRLLAEVPWPDNAGGVLAESNGSGIPRMFAAMQDAGLLVPEYDVDIARVKVTLRRFGLVEPDTRDWLTVRLGEGYTPAQGIAMVLARDLGTVSVSDLRTQTGKDSDVLRALLTALRDRGCLVEISPDHFRLPAPAGSLTGVKQVVLDVLSTTTAQSTREISAATGRSVNALRPVLRELVDAGLVTPTAPPTSRNRKYLLAGK</sequence>
<accession>S4XFH7</accession>